<dbReference type="RefSeq" id="WP_408165573.1">
    <property type="nucleotide sequence ID" value="NZ_JAQQFR010000002.1"/>
</dbReference>
<organism evidence="2 3">
    <name type="scientific">Herbaspirillum rhizosphaerae</name>
    <dbReference type="NCBI Taxonomy" id="346179"/>
    <lineage>
        <taxon>Bacteria</taxon>
        <taxon>Pseudomonadati</taxon>
        <taxon>Pseudomonadota</taxon>
        <taxon>Betaproteobacteria</taxon>
        <taxon>Burkholderiales</taxon>
        <taxon>Oxalobacteraceae</taxon>
        <taxon>Herbaspirillum</taxon>
    </lineage>
</organism>
<dbReference type="EMBL" id="JAQQFR010000002">
    <property type="protein sequence ID" value="MFL9877365.1"/>
    <property type="molecule type" value="Genomic_DNA"/>
</dbReference>
<feature type="chain" id="PRO_5046284273" description="TIGR03016 family PEP-CTERM system-associated outer membrane protein" evidence="1">
    <location>
        <begin position="34"/>
        <end position="465"/>
    </location>
</feature>
<evidence type="ECO:0008006" key="4">
    <source>
        <dbReference type="Google" id="ProtNLM"/>
    </source>
</evidence>
<evidence type="ECO:0000313" key="3">
    <source>
        <dbReference type="Proteomes" id="UP001629214"/>
    </source>
</evidence>
<sequence>MNNITQSALTRFGMTACAVLGMSLSLMSAPAHATAEYALQSGVSWYRIDNPFMFPSNSDNKLKTSDSAWSTDIRGALFLPLPTERTNLQLTASVSQMHYGNTFGNYNEQINSGGPYSLNKTKKQFEGIYNWEFSDLLRGRIRHRTDDRLYNYFGGEIVRNPDPNGAPPRNISNVEPEFPHIREDNIELAYRVTNRFDVPLTWTQQTLSYMIPGRVEMYNMNSNAIQAAIRYTAGTKSTLSAGVRRNRVGFPNRTAQDIADFDSGYTDTEFFTDAAWRYTENTVFIAHIGSIARHFNTLPNRDSRLVSGELGIDWHYSAKTTFYGRIWDRPQANDEADSRLYVITRGIQGRAVWQATPKTRVSLLASLESQKSQNFATSQISTPTSGDDQLLRLGFRYDYDITRRLALRVDAMREQTTSKSGGNIDYRRSTVQVSLNYTFDNVTGPFNFDNQQGYNRARQQIEDLR</sequence>
<evidence type="ECO:0000313" key="2">
    <source>
        <dbReference type="EMBL" id="MFL9877365.1"/>
    </source>
</evidence>
<feature type="signal peptide" evidence="1">
    <location>
        <begin position="1"/>
        <end position="33"/>
    </location>
</feature>
<accession>A0ABW8Z4F3</accession>
<keyword evidence="3" id="KW-1185">Reference proteome</keyword>
<keyword evidence="1" id="KW-0732">Signal</keyword>
<evidence type="ECO:0000256" key="1">
    <source>
        <dbReference type="SAM" id="SignalP"/>
    </source>
</evidence>
<dbReference type="Proteomes" id="UP001629214">
    <property type="component" value="Unassembled WGS sequence"/>
</dbReference>
<reference evidence="2 3" key="1">
    <citation type="journal article" date="2024" name="Chem. Sci.">
        <title>Discovery of megapolipeptins by genome mining of a Burkholderiales bacteria collection.</title>
        <authorList>
            <person name="Paulo B.S."/>
            <person name="Recchia M.J.J."/>
            <person name="Lee S."/>
            <person name="Fergusson C.H."/>
            <person name="Romanowski S.B."/>
            <person name="Hernandez A."/>
            <person name="Krull N."/>
            <person name="Liu D.Y."/>
            <person name="Cavanagh H."/>
            <person name="Bos A."/>
            <person name="Gray C.A."/>
            <person name="Murphy B.T."/>
            <person name="Linington R.G."/>
            <person name="Eustaquio A.S."/>
        </authorList>
    </citation>
    <scope>NUCLEOTIDE SEQUENCE [LARGE SCALE GENOMIC DNA]</scope>
    <source>
        <strain evidence="2 3">RL21-008-BIB-B</strain>
    </source>
</reference>
<gene>
    <name evidence="2" type="ORF">PQR63_03160</name>
</gene>
<comment type="caution">
    <text evidence="2">The sequence shown here is derived from an EMBL/GenBank/DDBJ whole genome shotgun (WGS) entry which is preliminary data.</text>
</comment>
<protein>
    <recommendedName>
        <fullName evidence="4">TIGR03016 family PEP-CTERM system-associated outer membrane protein</fullName>
    </recommendedName>
</protein>
<proteinExistence type="predicted"/>
<name>A0ABW8Z4F3_9BURK</name>